<reference evidence="2 3" key="1">
    <citation type="submission" date="2016-06" db="EMBL/GenBank/DDBJ databases">
        <authorList>
            <person name="Kjaerup R.B."/>
            <person name="Dalgaard T.S."/>
            <person name="Juul-Madsen H.R."/>
        </authorList>
    </citation>
    <scope>NUCLEOTIDE SEQUENCE [LARGE SCALE GENOMIC DNA]</scope>
    <source>
        <strain evidence="2 3">1165133.8</strain>
    </source>
</reference>
<sequence>MRSISAAVCAAAAAVGLVGAVGMAPAARAYDPSVNGTFTATMVGDWARTRTVYHDEDVVRSTWTITSSCATAQDCSGKVVSDQGWSAPMVMHDGLNWYVKREIPNWEVCADGTSFVGHEVFYFYPANPETGDNVLGSPVFAGREHTTGPSGACGTNAPLYIEQPFRLDRIS</sequence>
<comment type="caution">
    <text evidence="2">The sequence shown here is derived from an EMBL/GenBank/DDBJ whole genome shotgun (WGS) entry which is preliminary data.</text>
</comment>
<name>A0A1A3NJB0_MYCAS</name>
<proteinExistence type="predicted"/>
<dbReference type="RefSeq" id="WP_065146212.1">
    <property type="nucleotide sequence ID" value="NZ_LZLS01000195.1"/>
</dbReference>
<evidence type="ECO:0000313" key="2">
    <source>
        <dbReference type="EMBL" id="OBK21896.1"/>
    </source>
</evidence>
<keyword evidence="1" id="KW-0732">Signal</keyword>
<evidence type="ECO:0000256" key="1">
    <source>
        <dbReference type="SAM" id="SignalP"/>
    </source>
</evidence>
<feature type="signal peptide" evidence="1">
    <location>
        <begin position="1"/>
        <end position="29"/>
    </location>
</feature>
<evidence type="ECO:0008006" key="4">
    <source>
        <dbReference type="Google" id="ProtNLM"/>
    </source>
</evidence>
<feature type="chain" id="PRO_5039713722" description="Secreted protein" evidence="1">
    <location>
        <begin position="30"/>
        <end position="171"/>
    </location>
</feature>
<accession>A0A1A3NJB0</accession>
<dbReference type="OrthoDB" id="4739449at2"/>
<gene>
    <name evidence="2" type="ORF">A5634_08785</name>
</gene>
<dbReference type="EMBL" id="LZLS01000195">
    <property type="protein sequence ID" value="OBK21896.1"/>
    <property type="molecule type" value="Genomic_DNA"/>
</dbReference>
<dbReference type="AlphaFoldDB" id="A0A1A3NJB0"/>
<evidence type="ECO:0000313" key="3">
    <source>
        <dbReference type="Proteomes" id="UP000093928"/>
    </source>
</evidence>
<organism evidence="2 3">
    <name type="scientific">Mycobacterium asiaticum</name>
    <dbReference type="NCBI Taxonomy" id="1790"/>
    <lineage>
        <taxon>Bacteria</taxon>
        <taxon>Bacillati</taxon>
        <taxon>Actinomycetota</taxon>
        <taxon>Actinomycetes</taxon>
        <taxon>Mycobacteriales</taxon>
        <taxon>Mycobacteriaceae</taxon>
        <taxon>Mycobacterium</taxon>
    </lineage>
</organism>
<dbReference type="Proteomes" id="UP000093928">
    <property type="component" value="Unassembled WGS sequence"/>
</dbReference>
<protein>
    <recommendedName>
        <fullName evidence="4">Secreted protein</fullName>
    </recommendedName>
</protein>